<accession>A0A239D9K9</accession>
<feature type="transmembrane region" description="Helical" evidence="10">
    <location>
        <begin position="245"/>
        <end position="267"/>
    </location>
</feature>
<keyword evidence="6 10" id="KW-0812">Transmembrane</keyword>
<evidence type="ECO:0000256" key="9">
    <source>
        <dbReference type="ARBA" id="ARBA00023251"/>
    </source>
</evidence>
<evidence type="ECO:0000256" key="5">
    <source>
        <dbReference type="ARBA" id="ARBA00022475"/>
    </source>
</evidence>
<dbReference type="Proteomes" id="UP000198324">
    <property type="component" value="Unassembled WGS sequence"/>
</dbReference>
<evidence type="ECO:0000256" key="10">
    <source>
        <dbReference type="SAM" id="Phobius"/>
    </source>
</evidence>
<feature type="transmembrane region" description="Helical" evidence="10">
    <location>
        <begin position="145"/>
        <end position="162"/>
    </location>
</feature>
<reference evidence="11 12" key="1">
    <citation type="submission" date="2017-06" db="EMBL/GenBank/DDBJ databases">
        <authorList>
            <person name="Kim H.J."/>
            <person name="Triplett B.A."/>
        </authorList>
    </citation>
    <scope>NUCLEOTIDE SEQUENCE [LARGE SCALE GENOMIC DNA]</scope>
    <source>
        <strain evidence="11 12">DSM 13116</strain>
    </source>
</reference>
<evidence type="ECO:0000256" key="2">
    <source>
        <dbReference type="ARBA" id="ARBA00008417"/>
    </source>
</evidence>
<evidence type="ECO:0000256" key="3">
    <source>
        <dbReference type="ARBA" id="ARBA00022106"/>
    </source>
</evidence>
<evidence type="ECO:0000256" key="4">
    <source>
        <dbReference type="ARBA" id="ARBA00022448"/>
    </source>
</evidence>
<feature type="transmembrane region" description="Helical" evidence="10">
    <location>
        <begin position="107"/>
        <end position="125"/>
    </location>
</feature>
<evidence type="ECO:0000313" key="12">
    <source>
        <dbReference type="Proteomes" id="UP000198324"/>
    </source>
</evidence>
<evidence type="ECO:0000256" key="7">
    <source>
        <dbReference type="ARBA" id="ARBA00022989"/>
    </source>
</evidence>
<dbReference type="CDD" id="cd13143">
    <property type="entry name" value="MATE_MepA_like"/>
    <property type="match status" value="1"/>
</dbReference>
<dbReference type="GO" id="GO:0042910">
    <property type="term" value="F:xenobiotic transmembrane transporter activity"/>
    <property type="evidence" value="ECO:0007669"/>
    <property type="project" value="InterPro"/>
</dbReference>
<keyword evidence="9" id="KW-0046">Antibiotic resistance</keyword>
<dbReference type="GO" id="GO:0046677">
    <property type="term" value="P:response to antibiotic"/>
    <property type="evidence" value="ECO:0007669"/>
    <property type="project" value="UniProtKB-KW"/>
</dbReference>
<sequence length="470" mass="50258">MATSSMKSALDNRYLLERGPISRVFLKYSLPSVVTMVFFGVQTLVDGVVVGNHLGPDALGGINIVMPLYSFIMVLALIVSIGSQVLVSMELGRKNSDKAQDAMSTGFKALVAISLIVTVFLLLLAEPLIKLMGADERLLPFSLAYLKGLVPFIMPLTLCFYSDAMLKALGHPRFSMLTMSLSVVLNVLLTFCFVIGLGWGNTGASVATGVAFTLGLLISGSITFNPRQRLSVLKGRFHMPLLRRAVYNGSSEGVSEMAASVSILIINLTVVRLLGADGVAAFTAINYINFTGILLFLGISDGLIPVLSYNYGAGNYQRIKRLLRFAAIINMSIGAMVFIVLQVFGRHVVLLFFDGSESQAFQIAVDGLQIFAFVFLVNGLNVLIIAYFTALGEAKTSIIISAARGLVFVLAGATVLPIFMGITGVWAAIPLAELLTLGVALIACKRFALGADPLRGTGLPVKPVDCGKHF</sequence>
<feature type="transmembrane region" description="Helical" evidence="10">
    <location>
        <begin position="64"/>
        <end position="87"/>
    </location>
</feature>
<keyword evidence="4" id="KW-0813">Transport</keyword>
<feature type="transmembrane region" description="Helical" evidence="10">
    <location>
        <begin position="370"/>
        <end position="391"/>
    </location>
</feature>
<protein>
    <recommendedName>
        <fullName evidence="3">Multidrug export protein MepA</fullName>
    </recommendedName>
</protein>
<dbReference type="InterPro" id="IPR002528">
    <property type="entry name" value="MATE_fam"/>
</dbReference>
<dbReference type="InterPro" id="IPR045070">
    <property type="entry name" value="MATE_MepA-like"/>
</dbReference>
<keyword evidence="12" id="KW-1185">Reference proteome</keyword>
<dbReference type="GO" id="GO:0005886">
    <property type="term" value="C:plasma membrane"/>
    <property type="evidence" value="ECO:0007669"/>
    <property type="project" value="UniProtKB-SubCell"/>
</dbReference>
<dbReference type="AlphaFoldDB" id="A0A239D9K9"/>
<gene>
    <name evidence="11" type="ORF">SAMN04488503_0165</name>
</gene>
<dbReference type="InterPro" id="IPR048279">
    <property type="entry name" value="MdtK-like"/>
</dbReference>
<dbReference type="EMBL" id="FZOC01000012">
    <property type="protein sequence ID" value="SNS28728.1"/>
    <property type="molecule type" value="Genomic_DNA"/>
</dbReference>
<evidence type="ECO:0000256" key="1">
    <source>
        <dbReference type="ARBA" id="ARBA00004651"/>
    </source>
</evidence>
<evidence type="ECO:0000256" key="8">
    <source>
        <dbReference type="ARBA" id="ARBA00023136"/>
    </source>
</evidence>
<comment type="similarity">
    <text evidence="2">Belongs to the multi antimicrobial extrusion (MATE) (TC 2.A.66.1) family. MepA subfamily.</text>
</comment>
<dbReference type="PANTHER" id="PTHR43823">
    <property type="entry name" value="SPORULATION PROTEIN YKVU"/>
    <property type="match status" value="1"/>
</dbReference>
<proteinExistence type="inferred from homology"/>
<feature type="transmembrane region" description="Helical" evidence="10">
    <location>
        <begin position="322"/>
        <end position="344"/>
    </location>
</feature>
<feature type="transmembrane region" description="Helical" evidence="10">
    <location>
        <begin position="398"/>
        <end position="419"/>
    </location>
</feature>
<organism evidence="11 12">
    <name type="scientific">Humidesulfovibrio mexicanus</name>
    <dbReference type="NCBI Taxonomy" id="147047"/>
    <lineage>
        <taxon>Bacteria</taxon>
        <taxon>Pseudomonadati</taxon>
        <taxon>Thermodesulfobacteriota</taxon>
        <taxon>Desulfovibrionia</taxon>
        <taxon>Desulfovibrionales</taxon>
        <taxon>Desulfovibrionaceae</taxon>
        <taxon>Humidesulfovibrio</taxon>
    </lineage>
</organism>
<feature type="transmembrane region" description="Helical" evidence="10">
    <location>
        <begin position="174"/>
        <end position="199"/>
    </location>
</feature>
<feature type="transmembrane region" description="Helical" evidence="10">
    <location>
        <begin position="25"/>
        <end position="44"/>
    </location>
</feature>
<keyword evidence="7 10" id="KW-1133">Transmembrane helix</keyword>
<comment type="subcellular location">
    <subcellularLocation>
        <location evidence="1">Cell membrane</location>
        <topology evidence="1">Multi-pass membrane protein</topology>
    </subcellularLocation>
</comment>
<dbReference type="Pfam" id="PF01554">
    <property type="entry name" value="MatE"/>
    <property type="match status" value="2"/>
</dbReference>
<evidence type="ECO:0000256" key="6">
    <source>
        <dbReference type="ARBA" id="ARBA00022692"/>
    </source>
</evidence>
<dbReference type="InterPro" id="IPR051327">
    <property type="entry name" value="MATE_MepA_subfamily"/>
</dbReference>
<evidence type="ECO:0000313" key="11">
    <source>
        <dbReference type="EMBL" id="SNS28728.1"/>
    </source>
</evidence>
<feature type="transmembrane region" description="Helical" evidence="10">
    <location>
        <begin position="287"/>
        <end position="310"/>
    </location>
</feature>
<keyword evidence="8 10" id="KW-0472">Membrane</keyword>
<dbReference type="RefSeq" id="WP_218819457.1">
    <property type="nucleotide sequence ID" value="NZ_FZOC01000012.1"/>
</dbReference>
<dbReference type="PANTHER" id="PTHR43823:SF3">
    <property type="entry name" value="MULTIDRUG EXPORT PROTEIN MEPA"/>
    <property type="match status" value="1"/>
</dbReference>
<keyword evidence="5" id="KW-1003">Cell membrane</keyword>
<feature type="transmembrane region" description="Helical" evidence="10">
    <location>
        <begin position="205"/>
        <end position="224"/>
    </location>
</feature>
<name>A0A239D9K9_9BACT</name>
<dbReference type="GO" id="GO:0015297">
    <property type="term" value="F:antiporter activity"/>
    <property type="evidence" value="ECO:0007669"/>
    <property type="project" value="InterPro"/>
</dbReference>
<dbReference type="PIRSF" id="PIRSF006603">
    <property type="entry name" value="DinF"/>
    <property type="match status" value="1"/>
</dbReference>